<evidence type="ECO:0000259" key="4">
    <source>
        <dbReference type="Pfam" id="PF00135"/>
    </source>
</evidence>
<dbReference type="SUPFAM" id="SSF53474">
    <property type="entry name" value="alpha/beta-Hydrolases"/>
    <property type="match status" value="1"/>
</dbReference>
<dbReference type="EMBL" id="BAAADD010000005">
    <property type="protein sequence ID" value="GAA0570982.1"/>
    <property type="molecule type" value="Genomic_DNA"/>
</dbReference>
<dbReference type="RefSeq" id="WP_166934019.1">
    <property type="nucleotide sequence ID" value="NZ_BAAADD010000005.1"/>
</dbReference>
<reference evidence="5 6" key="1">
    <citation type="journal article" date="2019" name="Int. J. Syst. Evol. Microbiol.">
        <title>The Global Catalogue of Microorganisms (GCM) 10K type strain sequencing project: providing services to taxonomists for standard genome sequencing and annotation.</title>
        <authorList>
            <consortium name="The Broad Institute Genomics Platform"/>
            <consortium name="The Broad Institute Genome Sequencing Center for Infectious Disease"/>
            <person name="Wu L."/>
            <person name="Ma J."/>
        </authorList>
    </citation>
    <scope>NUCLEOTIDE SEQUENCE [LARGE SCALE GENOMIC DNA]</scope>
    <source>
        <strain evidence="5 6">JCM 15089</strain>
    </source>
</reference>
<dbReference type="InterPro" id="IPR002018">
    <property type="entry name" value="CarbesteraseB"/>
</dbReference>
<dbReference type="InterPro" id="IPR050309">
    <property type="entry name" value="Type-B_Carboxylest/Lipase"/>
</dbReference>
<dbReference type="EC" id="3.1.1.-" evidence="3"/>
<protein>
    <recommendedName>
        <fullName evidence="3">Carboxylic ester hydrolase</fullName>
        <ecNumber evidence="3">3.1.1.-</ecNumber>
    </recommendedName>
</protein>
<dbReference type="PROSITE" id="PS00122">
    <property type="entry name" value="CARBOXYLESTERASE_B_1"/>
    <property type="match status" value="1"/>
</dbReference>
<dbReference type="InterPro" id="IPR029058">
    <property type="entry name" value="AB_hydrolase_fold"/>
</dbReference>
<dbReference type="Pfam" id="PF00135">
    <property type="entry name" value="COesterase"/>
    <property type="match status" value="2"/>
</dbReference>
<organism evidence="5 6">
    <name type="scientific">Rhizomicrobium electricum</name>
    <dbReference type="NCBI Taxonomy" id="480070"/>
    <lineage>
        <taxon>Bacteria</taxon>
        <taxon>Pseudomonadati</taxon>
        <taxon>Pseudomonadota</taxon>
        <taxon>Alphaproteobacteria</taxon>
        <taxon>Micropepsales</taxon>
        <taxon>Micropepsaceae</taxon>
        <taxon>Rhizomicrobium</taxon>
    </lineage>
</organism>
<evidence type="ECO:0000256" key="3">
    <source>
        <dbReference type="RuleBase" id="RU361235"/>
    </source>
</evidence>
<evidence type="ECO:0000256" key="1">
    <source>
        <dbReference type="ARBA" id="ARBA00005964"/>
    </source>
</evidence>
<dbReference type="PANTHER" id="PTHR11559">
    <property type="entry name" value="CARBOXYLESTERASE"/>
    <property type="match status" value="1"/>
</dbReference>
<dbReference type="InterPro" id="IPR019826">
    <property type="entry name" value="Carboxylesterase_B_AS"/>
</dbReference>
<dbReference type="Proteomes" id="UP001499951">
    <property type="component" value="Unassembled WGS sequence"/>
</dbReference>
<feature type="domain" description="Carboxylesterase type B" evidence="4">
    <location>
        <begin position="25"/>
        <end position="334"/>
    </location>
</feature>
<evidence type="ECO:0000313" key="5">
    <source>
        <dbReference type="EMBL" id="GAA0570982.1"/>
    </source>
</evidence>
<keyword evidence="6" id="KW-1185">Reference proteome</keyword>
<sequence>MRACLLLCAFAMMVAAASAQETVAIDGGKVAVPAASNGVRVFKGLPYAAPPVGERRWRAPAPVEVWQGVRSTSEYAPNCLQPKLYRDIDPFAPAMSEDCLYLNVWTATKAGEARPVIVWIHGGGYRAGYGSEPRHDGTVLAKKGVVVVTINYRLGVFGFMAHPDLTAESEHHASGNYAMMDMIAALQWVKRNIAAFGGDPGRVTIAGESAGSDAVSRLMATPRAAGLFHRAIGESGAAFGTMADDTLAQAEAKGLAFTKAMDGKGIAALRRRSSAEILALVLAPDGNWDFGPTIDGWMMPASAADIFAAGKQNDVPLLTGWNADEGILFAGVLGTDTLATALQKRFGAAAPAAAAFYPPPEAEARARFAGDMVMNVPTWSWAVAQTRTGHAPVFLYRFDQVPPIPADWFGKDFMGKYVGAFHSGEIPYAFGHPGIMPGWKPSAADDRVADIMSSAWAAFAANGDPNGSGLPHWTAYQPAGQRMIFGPKTGEARDTDAPRLQFWREHP</sequence>
<evidence type="ECO:0000256" key="2">
    <source>
        <dbReference type="ARBA" id="ARBA00022801"/>
    </source>
</evidence>
<feature type="domain" description="Carboxylesterase type B" evidence="4">
    <location>
        <begin position="365"/>
        <end position="503"/>
    </location>
</feature>
<dbReference type="Gene3D" id="3.40.50.1820">
    <property type="entry name" value="alpha/beta hydrolase"/>
    <property type="match status" value="1"/>
</dbReference>
<accession>A0ABN1EQK6</accession>
<name>A0ABN1EQK6_9PROT</name>
<comment type="caution">
    <text evidence="5">The sequence shown here is derived from an EMBL/GenBank/DDBJ whole genome shotgun (WGS) entry which is preliminary data.</text>
</comment>
<evidence type="ECO:0000313" key="6">
    <source>
        <dbReference type="Proteomes" id="UP001499951"/>
    </source>
</evidence>
<feature type="signal peptide" evidence="3">
    <location>
        <begin position="1"/>
        <end position="19"/>
    </location>
</feature>
<gene>
    <name evidence="5" type="ORF">GCM10008942_19620</name>
</gene>
<keyword evidence="2 3" id="KW-0378">Hydrolase</keyword>
<proteinExistence type="inferred from homology"/>
<comment type="similarity">
    <text evidence="1 3">Belongs to the type-B carboxylesterase/lipase family.</text>
</comment>
<keyword evidence="3" id="KW-0732">Signal</keyword>
<feature type="chain" id="PRO_5045010835" description="Carboxylic ester hydrolase" evidence="3">
    <location>
        <begin position="20"/>
        <end position="507"/>
    </location>
</feature>